<dbReference type="InterPro" id="IPR057727">
    <property type="entry name" value="WCX_dom"/>
</dbReference>
<dbReference type="InterPro" id="IPR001034">
    <property type="entry name" value="DeoR_HTH"/>
</dbReference>
<dbReference type="RefSeq" id="WP_210049267.1">
    <property type="nucleotide sequence ID" value="NZ_JAGINX010000001.1"/>
</dbReference>
<proteinExistence type="predicted"/>
<dbReference type="SUPFAM" id="SSF46785">
    <property type="entry name" value="Winged helix' DNA-binding domain"/>
    <property type="match status" value="1"/>
</dbReference>
<keyword evidence="2" id="KW-0804">Transcription</keyword>
<evidence type="ECO:0000256" key="2">
    <source>
        <dbReference type="ARBA" id="ARBA00023163"/>
    </source>
</evidence>
<keyword evidence="4" id="KW-0238">DNA-binding</keyword>
<dbReference type="EMBL" id="JAGINX010000001">
    <property type="protein sequence ID" value="MBP2318829.1"/>
    <property type="molecule type" value="Genomic_DNA"/>
</dbReference>
<dbReference type="InterPro" id="IPR028349">
    <property type="entry name" value="PafC-like"/>
</dbReference>
<evidence type="ECO:0000259" key="3">
    <source>
        <dbReference type="PROSITE" id="PS51000"/>
    </source>
</evidence>
<dbReference type="InterPro" id="IPR036390">
    <property type="entry name" value="WH_DNA-bd_sf"/>
</dbReference>
<dbReference type="PANTHER" id="PTHR34580:SF3">
    <property type="entry name" value="PROTEIN PAFB"/>
    <property type="match status" value="1"/>
</dbReference>
<organism evidence="4 5">
    <name type="scientific">Nesterenkonia lacusekhoensis</name>
    <dbReference type="NCBI Taxonomy" id="150832"/>
    <lineage>
        <taxon>Bacteria</taxon>
        <taxon>Bacillati</taxon>
        <taxon>Actinomycetota</taxon>
        <taxon>Actinomycetes</taxon>
        <taxon>Micrococcales</taxon>
        <taxon>Micrococcaceae</taxon>
        <taxon>Nesterenkonia</taxon>
    </lineage>
</organism>
<dbReference type="InterPro" id="IPR013196">
    <property type="entry name" value="HTH_11"/>
</dbReference>
<keyword evidence="1" id="KW-0805">Transcription regulation</keyword>
<gene>
    <name evidence="4" type="ORF">JOF45_001848</name>
</gene>
<feature type="domain" description="HTH deoR-type" evidence="3">
    <location>
        <begin position="6"/>
        <end position="61"/>
    </location>
</feature>
<dbReference type="InterPro" id="IPR026881">
    <property type="entry name" value="WYL_dom"/>
</dbReference>
<evidence type="ECO:0000256" key="1">
    <source>
        <dbReference type="ARBA" id="ARBA00023015"/>
    </source>
</evidence>
<sequence length="323" mass="36049">MATERTVERVLRLLALLQKKPSWTASALADELAVTERSVRRDVERLRALGYPVNAVSGAGGGYRLGAGQKLPPLLLDDEEATATAISLRFAAGGTVSGIEESALSALTKLDQVMPPRLRGRVQAVGESTDSLGGAEEVDVRTLTAMAHACRDRLRIRCRYRRRDGQSQQRTAEPVRMVAAGWRWYLMAFDLDRQDWRSFRLDRMDQVEVTTFRFAPRDHPDPVQYIQASIAEAPYEHLARVRLQAGVEELRREIPSHMGRIEPDAEPGWALLVAGADDLDWMVAHLALLDVEVEVLEPPGLRDAAARLAQRLRRISQSRISES</sequence>
<comment type="caution">
    <text evidence="4">The sequence shown here is derived from an EMBL/GenBank/DDBJ whole genome shotgun (WGS) entry which is preliminary data.</text>
</comment>
<evidence type="ECO:0000313" key="4">
    <source>
        <dbReference type="EMBL" id="MBP2318829.1"/>
    </source>
</evidence>
<protein>
    <submittedName>
        <fullName evidence="4">DNA-binding transcriptional regulator YafY</fullName>
    </submittedName>
</protein>
<dbReference type="Pfam" id="PF25583">
    <property type="entry name" value="WCX"/>
    <property type="match status" value="1"/>
</dbReference>
<keyword evidence="5" id="KW-1185">Reference proteome</keyword>
<dbReference type="PROSITE" id="PS52050">
    <property type="entry name" value="WYL"/>
    <property type="match status" value="1"/>
</dbReference>
<dbReference type="Pfam" id="PF13280">
    <property type="entry name" value="WYL"/>
    <property type="match status" value="1"/>
</dbReference>
<dbReference type="InterPro" id="IPR051534">
    <property type="entry name" value="CBASS_pafABC_assoc_protein"/>
</dbReference>
<reference evidence="4 5" key="1">
    <citation type="submission" date="2021-03" db="EMBL/GenBank/DDBJ databases">
        <title>Sequencing the genomes of 1000 actinobacteria strains.</title>
        <authorList>
            <person name="Klenk H.-P."/>
        </authorList>
    </citation>
    <scope>NUCLEOTIDE SEQUENCE [LARGE SCALE GENOMIC DNA]</scope>
    <source>
        <strain evidence="4 5">DSM 12544</strain>
    </source>
</reference>
<dbReference type="GO" id="GO:0003677">
    <property type="term" value="F:DNA binding"/>
    <property type="evidence" value="ECO:0007669"/>
    <property type="project" value="UniProtKB-KW"/>
</dbReference>
<dbReference type="Proteomes" id="UP001519331">
    <property type="component" value="Unassembled WGS sequence"/>
</dbReference>
<dbReference type="PANTHER" id="PTHR34580">
    <property type="match status" value="1"/>
</dbReference>
<dbReference type="Pfam" id="PF08279">
    <property type="entry name" value="HTH_11"/>
    <property type="match status" value="1"/>
</dbReference>
<accession>A0ABS4T300</accession>
<dbReference type="Gene3D" id="1.10.10.10">
    <property type="entry name" value="Winged helix-like DNA-binding domain superfamily/Winged helix DNA-binding domain"/>
    <property type="match status" value="1"/>
</dbReference>
<dbReference type="InterPro" id="IPR036388">
    <property type="entry name" value="WH-like_DNA-bd_sf"/>
</dbReference>
<dbReference type="PIRSF" id="PIRSF016838">
    <property type="entry name" value="PafC"/>
    <property type="match status" value="1"/>
</dbReference>
<evidence type="ECO:0000313" key="5">
    <source>
        <dbReference type="Proteomes" id="UP001519331"/>
    </source>
</evidence>
<name>A0ABS4T300_9MICC</name>
<dbReference type="PROSITE" id="PS51000">
    <property type="entry name" value="HTH_DEOR_2"/>
    <property type="match status" value="1"/>
</dbReference>